<dbReference type="AlphaFoldDB" id="A0A1E5LHP0"/>
<accession>A0A1E5LHP0</accession>
<dbReference type="EMBL" id="MJEH01000011">
    <property type="protein sequence ID" value="OEH93566.1"/>
    <property type="molecule type" value="Genomic_DNA"/>
</dbReference>
<evidence type="ECO:0000313" key="1">
    <source>
        <dbReference type="EMBL" id="OEH93566.1"/>
    </source>
</evidence>
<dbReference type="STRING" id="1305675.BFG57_00835"/>
<proteinExistence type="predicted"/>
<organism evidence="1 2">
    <name type="scientific">Bacillus solimangrovi</name>
    <dbReference type="NCBI Taxonomy" id="1305675"/>
    <lineage>
        <taxon>Bacteria</taxon>
        <taxon>Bacillati</taxon>
        <taxon>Bacillota</taxon>
        <taxon>Bacilli</taxon>
        <taxon>Bacillales</taxon>
        <taxon>Bacillaceae</taxon>
        <taxon>Bacillus</taxon>
    </lineage>
</organism>
<comment type="caution">
    <text evidence="1">The sequence shown here is derived from an EMBL/GenBank/DDBJ whole genome shotgun (WGS) entry which is preliminary data.</text>
</comment>
<reference evidence="1 2" key="1">
    <citation type="submission" date="2016-08" db="EMBL/GenBank/DDBJ databases">
        <title>Genome of Bacillus solimangrovi GH2-4.</title>
        <authorList>
            <person name="Lim S."/>
            <person name="Kim B.-C."/>
        </authorList>
    </citation>
    <scope>NUCLEOTIDE SEQUENCE [LARGE SCALE GENOMIC DNA]</scope>
    <source>
        <strain evidence="1 2">GH2-4</strain>
    </source>
</reference>
<dbReference type="RefSeq" id="WP_069716469.1">
    <property type="nucleotide sequence ID" value="NZ_MJEH01000011.1"/>
</dbReference>
<name>A0A1E5LHP0_9BACI</name>
<evidence type="ECO:0000313" key="2">
    <source>
        <dbReference type="Proteomes" id="UP000095209"/>
    </source>
</evidence>
<sequence length="182" mass="21151">MKKKLIGFVFLITLSLLLVYGILNLKTIEVEKTASKSEHIKNIATKNIDIKQAQQLVNFKIIDIEELPQGFNRKQIDAEVPPEDVGGREHLTRITFWYSDGNENMIVFEQTGHKMKPGNERSNEEIKIDYLTVYKIDCDCDNRFAKKVTYYWYVDDNSYFVDIIGGVQNEIQILKVLIEKTK</sequence>
<dbReference type="Proteomes" id="UP000095209">
    <property type="component" value="Unassembled WGS sequence"/>
</dbReference>
<keyword evidence="2" id="KW-1185">Reference proteome</keyword>
<gene>
    <name evidence="1" type="ORF">BFG57_00835</name>
</gene>
<protein>
    <submittedName>
        <fullName evidence="1">Uncharacterized protein</fullName>
    </submittedName>
</protein>